<gene>
    <name evidence="2" type="ORF">CTV99_18315</name>
</gene>
<keyword evidence="1" id="KW-0812">Transmembrane</keyword>
<proteinExistence type="predicted"/>
<comment type="caution">
    <text evidence="2">The sequence shown here is derived from an EMBL/GenBank/DDBJ whole genome shotgun (WGS) entry which is preliminary data.</text>
</comment>
<feature type="transmembrane region" description="Helical" evidence="1">
    <location>
        <begin position="5"/>
        <end position="23"/>
    </location>
</feature>
<dbReference type="Proteomes" id="UP000230768">
    <property type="component" value="Unassembled WGS sequence"/>
</dbReference>
<accession>A0A2G8IPG6</accession>
<dbReference type="EMBL" id="PEKP01000038">
    <property type="protein sequence ID" value="PIK25353.1"/>
    <property type="molecule type" value="Genomic_DNA"/>
</dbReference>
<dbReference type="AlphaFoldDB" id="A0A2G8IPG6"/>
<evidence type="ECO:0000256" key="1">
    <source>
        <dbReference type="SAM" id="Phobius"/>
    </source>
</evidence>
<protein>
    <submittedName>
        <fullName evidence="2">Uncharacterized protein</fullName>
    </submittedName>
</protein>
<name>A0A2G8IPG6_BACPU</name>
<reference evidence="2 3" key="1">
    <citation type="submission" date="2017-11" db="EMBL/GenBank/DDBJ databases">
        <title>Draft genome sequence of Bacillus pumilus 51_5il from lake Gorkoye (Russia: Novosibirsk region).</title>
        <authorList>
            <person name="Shipova A.A."/>
            <person name="Rozanov A.S."/>
            <person name="Bryanskaya A.V."/>
            <person name="Peltek S.E."/>
        </authorList>
    </citation>
    <scope>NUCLEOTIDE SEQUENCE [LARGE SCALE GENOMIC DNA]</scope>
    <source>
        <strain evidence="2 3">51_5il</strain>
    </source>
</reference>
<organism evidence="2 3">
    <name type="scientific">Bacillus pumilus</name>
    <name type="common">Bacillus mesentericus</name>
    <dbReference type="NCBI Taxonomy" id="1408"/>
    <lineage>
        <taxon>Bacteria</taxon>
        <taxon>Bacillati</taxon>
        <taxon>Bacillota</taxon>
        <taxon>Bacilli</taxon>
        <taxon>Bacillales</taxon>
        <taxon>Bacillaceae</taxon>
        <taxon>Bacillus</taxon>
    </lineage>
</organism>
<feature type="transmembrane region" description="Helical" evidence="1">
    <location>
        <begin position="29"/>
        <end position="48"/>
    </location>
</feature>
<sequence>MKKELFQVLMLSGLLFYFIYHGMTSDFPVSYTIILIITYVSVITYRIINLLKKNNEQTQL</sequence>
<evidence type="ECO:0000313" key="2">
    <source>
        <dbReference type="EMBL" id="PIK25353.1"/>
    </source>
</evidence>
<keyword evidence="1" id="KW-0472">Membrane</keyword>
<evidence type="ECO:0000313" key="3">
    <source>
        <dbReference type="Proteomes" id="UP000230768"/>
    </source>
</evidence>
<keyword evidence="1" id="KW-1133">Transmembrane helix</keyword>